<gene>
    <name evidence="1" type="primary">orf93</name>
</gene>
<keyword evidence="1" id="KW-0496">Mitochondrion</keyword>
<organism evidence="1">
    <name type="scientific">Jakoba libera</name>
    <name type="common">Flagellate</name>
    <name type="synonym">Cryptobia libera</name>
    <dbReference type="NCBI Taxonomy" id="143017"/>
    <lineage>
        <taxon>Eukaryota</taxon>
        <taxon>Discoba</taxon>
        <taxon>Jakobida</taxon>
        <taxon>Histionina</taxon>
        <taxon>Jakobidae</taxon>
        <taxon>Jakoba</taxon>
    </lineage>
</organism>
<reference evidence="1" key="2">
    <citation type="journal article" date="2006" name="RNA">
        <title>Hybrid E. coli--Mitochondrial ribonuclease P RNAs are catalytically active.</title>
        <authorList>
            <person name="Seif E."/>
            <person name="Cadieux A."/>
            <person name="Lang B.F."/>
        </authorList>
    </citation>
    <scope>NUCLEOTIDE SEQUENCE</scope>
    <source>
        <strain evidence="1">ATCC 50422</strain>
    </source>
</reference>
<geneLocation type="mitochondrion" evidence="1"/>
<dbReference type="RefSeq" id="YP_007890683.1">
    <property type="nucleotide sequence ID" value="NC_021127.1"/>
</dbReference>
<name>M4Q9T7_JAKLI</name>
<evidence type="ECO:0000313" key="1">
    <source>
        <dbReference type="EMBL" id="AGH24177.1"/>
    </source>
</evidence>
<dbReference type="EMBL" id="KC353355">
    <property type="protein sequence ID" value="AGH24177.1"/>
    <property type="molecule type" value="Genomic_DNA"/>
</dbReference>
<proteinExistence type="predicted"/>
<reference evidence="1" key="1">
    <citation type="journal article" date="2004" name="RNA">
        <title>Mitochondrial 3' tRNA editing in the jakobid Seculamonas ecuadoriensis: a novel mechanism and implications for tRNA processing.</title>
        <authorList>
            <person name="Leigh J."/>
            <person name="Lang B.F."/>
        </authorList>
    </citation>
    <scope>NUCLEOTIDE SEQUENCE</scope>
    <source>
        <strain evidence="1">ATCC 50422</strain>
    </source>
</reference>
<sequence>MKSSSLFPTWSFTACVTPAIYSKKVLTPKIGQQVMIRWRAMTNHPTTKNLSSNQLKGTCFSITSKRIGLEMISDGLLVHYFVPRELLVEVVFL</sequence>
<reference evidence="1" key="3">
    <citation type="journal article" date="2013" name="Genome Biol. Evol.">
        <title>Strikingly bacteria-like and gene-rich mitochondrial genomes throughout jakobid protists.</title>
        <authorList>
            <person name="Burger G."/>
            <person name="Gray M.W."/>
            <person name="Forget L."/>
            <person name="Lang B.F."/>
        </authorList>
    </citation>
    <scope>NUCLEOTIDE SEQUENCE</scope>
    <source>
        <strain evidence="1">ATCC 50422</strain>
    </source>
</reference>
<dbReference type="PROSITE" id="PS51257">
    <property type="entry name" value="PROKAR_LIPOPROTEIN"/>
    <property type="match status" value="1"/>
</dbReference>
<dbReference type="GeneID" id="15333112"/>
<accession>M4Q9T7</accession>
<protein>
    <submittedName>
        <fullName evidence="1">Uncharacterized protein</fullName>
    </submittedName>
</protein>
<dbReference type="AlphaFoldDB" id="M4Q9T7"/>